<dbReference type="EMBL" id="KZ107850">
    <property type="protein sequence ID" value="OSS46862.1"/>
    <property type="molecule type" value="Genomic_DNA"/>
</dbReference>
<proteinExistence type="predicted"/>
<dbReference type="InParanoid" id="A0A1Y2LTC8"/>
<feature type="region of interest" description="Disordered" evidence="1">
    <location>
        <begin position="352"/>
        <end position="410"/>
    </location>
</feature>
<dbReference type="AlphaFoldDB" id="A0A1Y2LTC8"/>
<reference evidence="2 3" key="1">
    <citation type="journal article" date="2017" name="Genome Announc.">
        <title>Genome sequence of the saprophytic ascomycete Epicoccum nigrum ICMP 19927 strain isolated from New Zealand.</title>
        <authorList>
            <person name="Fokin M."/>
            <person name="Fleetwood D."/>
            <person name="Weir B.S."/>
            <person name="Villas-Boas S.G."/>
        </authorList>
    </citation>
    <scope>NUCLEOTIDE SEQUENCE [LARGE SCALE GENOMIC DNA]</scope>
    <source>
        <strain evidence="2 3">ICMP 19927</strain>
    </source>
</reference>
<accession>A0A1Y2LTC8</accession>
<feature type="region of interest" description="Disordered" evidence="1">
    <location>
        <begin position="1"/>
        <end position="35"/>
    </location>
</feature>
<organism evidence="2 3">
    <name type="scientific">Epicoccum nigrum</name>
    <name type="common">Soil fungus</name>
    <name type="synonym">Epicoccum purpurascens</name>
    <dbReference type="NCBI Taxonomy" id="105696"/>
    <lineage>
        <taxon>Eukaryota</taxon>
        <taxon>Fungi</taxon>
        <taxon>Dikarya</taxon>
        <taxon>Ascomycota</taxon>
        <taxon>Pezizomycotina</taxon>
        <taxon>Dothideomycetes</taxon>
        <taxon>Pleosporomycetidae</taxon>
        <taxon>Pleosporales</taxon>
        <taxon>Pleosporineae</taxon>
        <taxon>Didymellaceae</taxon>
        <taxon>Epicoccum</taxon>
    </lineage>
</organism>
<evidence type="ECO:0000256" key="1">
    <source>
        <dbReference type="SAM" id="MobiDB-lite"/>
    </source>
</evidence>
<gene>
    <name evidence="2" type="ORF">B5807_09067</name>
</gene>
<name>A0A1Y2LTC8_EPING</name>
<sequence length="451" mass="50129">MATTPIHTPLLTLPQKPSNASPSSPPSKTSPSLDDIKQTARLAAVQIRRTINPAYPRRFRNINDAKEHVKDLCHSAGFDYLLPAQYDLCPGSPHFVAQEVVDRAAFLVAVHAYTDKEFYLDEAMPDRQKLRDAIESNVKRALSVIKVWPSRFAGAEAATQWVQRTVAQRGFAYTRFEGVPVGKFHGYVAWNTARKAWEENRFELDNVPRGWMRTISSMNAAIEADIARLRQLICSWPATFPHLNAARNFVGEWSYIHRFQYTGWENVESRKYRLYVNWAMAKQGLAGGLFKVSGDNPARTLPRPVMARSADDKKKHDAKVAAWMQYTTHGSDAPAPDVAGPLEPTAELMVNDTESVPSPSSPASSASGDSVDSPAPSLSKTAGSDDTLIDLEEEEEEEVDALQLDKQDEASVDPFKHLVSALKHSYLAKRVAEPVVREAPAEIDIIEMAFD</sequence>
<keyword evidence="3" id="KW-1185">Reference proteome</keyword>
<feature type="compositionally biased region" description="Low complexity" evidence="1">
    <location>
        <begin position="355"/>
        <end position="377"/>
    </location>
</feature>
<protein>
    <submittedName>
        <fullName evidence="2">Uncharacterized protein</fullName>
    </submittedName>
</protein>
<evidence type="ECO:0000313" key="3">
    <source>
        <dbReference type="Proteomes" id="UP000193240"/>
    </source>
</evidence>
<dbReference type="Proteomes" id="UP000193240">
    <property type="component" value="Unassembled WGS sequence"/>
</dbReference>
<evidence type="ECO:0000313" key="2">
    <source>
        <dbReference type="EMBL" id="OSS46862.1"/>
    </source>
</evidence>
<feature type="compositionally biased region" description="Acidic residues" evidence="1">
    <location>
        <begin position="387"/>
        <end position="400"/>
    </location>
</feature>
<feature type="compositionally biased region" description="Low complexity" evidence="1">
    <location>
        <begin position="1"/>
        <end position="32"/>
    </location>
</feature>